<feature type="chain" id="PRO_5047399423" evidence="2">
    <location>
        <begin position="32"/>
        <end position="347"/>
    </location>
</feature>
<sequence>MSLWTRRTAGAAAILTAAAMFQAIMAGPAAADDTITLRVAHSYPVRHTGAQAMEYWGKLVDEQSNGRLKFEIYPAEQLAKSSDLLDAAINGIADIAYAAPLYISDRLPLSTIAAVPLVGNETDPRAQVKAFSTLALGTLNEVEFLPQGVRVIEAAVTYPYQLMTTKIRIERPDQLQGVKLRSSGGIQERSVEAMGAIPVAIPAPDLYPALQRGTVDGSLFNVPTAGGYKLEEQLRYSTNNLNFGLFPSIYVINETVWQKLPEDLQNLLIKTGKEMDIFLDKLYGERAVTFAADLEKRGGAVYDIAEADLPLWAERLKPVQADWVKEFDGRGMPASRVYQEWEALLTR</sequence>
<evidence type="ECO:0000256" key="1">
    <source>
        <dbReference type="ARBA" id="ARBA00022729"/>
    </source>
</evidence>
<dbReference type="InterPro" id="IPR038404">
    <property type="entry name" value="TRAP_DctP_sf"/>
</dbReference>
<dbReference type="EMBL" id="BMDZ01000015">
    <property type="protein sequence ID" value="GGB36298.1"/>
    <property type="molecule type" value="Genomic_DNA"/>
</dbReference>
<keyword evidence="4" id="KW-1185">Reference proteome</keyword>
<dbReference type="Gene3D" id="3.40.190.170">
    <property type="entry name" value="Bacterial extracellular solute-binding protein, family 7"/>
    <property type="match status" value="1"/>
</dbReference>
<dbReference type="NCBIfam" id="NF037995">
    <property type="entry name" value="TRAP_S1"/>
    <property type="match status" value="1"/>
</dbReference>
<comment type="caution">
    <text evidence="3">The sequence shown here is derived from an EMBL/GenBank/DDBJ whole genome shotgun (WGS) entry which is preliminary data.</text>
</comment>
<dbReference type="RefSeq" id="WP_188576803.1">
    <property type="nucleotide sequence ID" value="NZ_BMDZ01000015.1"/>
</dbReference>
<name>A0ABQ1IDL7_9PROT</name>
<dbReference type="Proteomes" id="UP000603352">
    <property type="component" value="Unassembled WGS sequence"/>
</dbReference>
<keyword evidence="1 2" id="KW-0732">Signal</keyword>
<organism evidence="3 4">
    <name type="scientific">Tistrella bauzanensis</name>
    <dbReference type="NCBI Taxonomy" id="657419"/>
    <lineage>
        <taxon>Bacteria</taxon>
        <taxon>Pseudomonadati</taxon>
        <taxon>Pseudomonadota</taxon>
        <taxon>Alphaproteobacteria</taxon>
        <taxon>Geminicoccales</taxon>
        <taxon>Geminicoccaceae</taxon>
        <taxon>Tistrella</taxon>
    </lineage>
</organism>
<dbReference type="Pfam" id="PF03480">
    <property type="entry name" value="DctP"/>
    <property type="match status" value="1"/>
</dbReference>
<dbReference type="PANTHER" id="PTHR33376:SF15">
    <property type="entry name" value="BLL6794 PROTEIN"/>
    <property type="match status" value="1"/>
</dbReference>
<feature type="signal peptide" evidence="2">
    <location>
        <begin position="1"/>
        <end position="31"/>
    </location>
</feature>
<gene>
    <name evidence="3" type="ORF">GCM10011505_17200</name>
</gene>
<evidence type="ECO:0000313" key="4">
    <source>
        <dbReference type="Proteomes" id="UP000603352"/>
    </source>
</evidence>
<proteinExistence type="predicted"/>
<dbReference type="InterPro" id="IPR018389">
    <property type="entry name" value="DctP_fam"/>
</dbReference>
<dbReference type="PANTHER" id="PTHR33376">
    <property type="match status" value="1"/>
</dbReference>
<accession>A0ABQ1IDL7</accession>
<evidence type="ECO:0000313" key="3">
    <source>
        <dbReference type="EMBL" id="GGB36298.1"/>
    </source>
</evidence>
<evidence type="ECO:0000256" key="2">
    <source>
        <dbReference type="SAM" id="SignalP"/>
    </source>
</evidence>
<protein>
    <submittedName>
        <fullName evidence="3">ABC transporter substrate-binding protein</fullName>
    </submittedName>
</protein>
<reference evidence="4" key="1">
    <citation type="journal article" date="2019" name="Int. J. Syst. Evol. Microbiol.">
        <title>The Global Catalogue of Microorganisms (GCM) 10K type strain sequencing project: providing services to taxonomists for standard genome sequencing and annotation.</title>
        <authorList>
            <consortium name="The Broad Institute Genomics Platform"/>
            <consortium name="The Broad Institute Genome Sequencing Center for Infectious Disease"/>
            <person name="Wu L."/>
            <person name="Ma J."/>
        </authorList>
    </citation>
    <scope>NUCLEOTIDE SEQUENCE [LARGE SCALE GENOMIC DNA]</scope>
    <source>
        <strain evidence="4">CGMCC 1.10188</strain>
    </source>
</reference>